<dbReference type="RefSeq" id="WP_020843322.1">
    <property type="nucleotide sequence ID" value="NC_021872.1"/>
</dbReference>
<dbReference type="GO" id="GO:0003677">
    <property type="term" value="F:DNA binding"/>
    <property type="evidence" value="ECO:0007669"/>
    <property type="project" value="InterPro"/>
</dbReference>
<dbReference type="Proteomes" id="UP000015085">
    <property type="component" value="Chromosome"/>
</dbReference>
<dbReference type="GO" id="GO:0015074">
    <property type="term" value="P:DNA integration"/>
    <property type="evidence" value="ECO:0007669"/>
    <property type="project" value="InterPro"/>
</dbReference>
<evidence type="ECO:0008006" key="4">
    <source>
        <dbReference type="Google" id="ProtNLM"/>
    </source>
</evidence>
<dbReference type="EMBL" id="CP006603">
    <property type="protein sequence ID" value="AGR65384.1"/>
    <property type="molecule type" value="Genomic_DNA"/>
</dbReference>
<protein>
    <recommendedName>
        <fullName evidence="4">Tyr recombinase domain-containing protein</fullName>
    </recommendedName>
</protein>
<name>S5NF02_LIMRT</name>
<dbReference type="InterPro" id="IPR011010">
    <property type="entry name" value="DNA_brk_join_enz"/>
</dbReference>
<reference evidence="2 3" key="1">
    <citation type="journal article" date="2014" name="Genome Announc.">
        <title>Complete Genome Sequences of Lactobacillus johnsonii Strain N6.2 and Lactobacillus reuteri Strain TD1.</title>
        <authorList>
            <person name="Leonard M.T."/>
            <person name="Valladares R.B."/>
            <person name="Ardissone A."/>
            <person name="Gonzalez C.F."/>
            <person name="Lorca G.L."/>
            <person name="Triplett E.W."/>
        </authorList>
    </citation>
    <scope>NUCLEOTIDE SEQUENCE [LARGE SCALE GENOMIC DNA]</scope>
    <source>
        <strain evidence="2 3">TD1</strain>
    </source>
</reference>
<dbReference type="PATRIC" id="fig|1358027.3.peg.1693"/>
<organism evidence="2 3">
    <name type="scientific">Limosilactobacillus reuteri TD1</name>
    <dbReference type="NCBI Taxonomy" id="1358027"/>
    <lineage>
        <taxon>Bacteria</taxon>
        <taxon>Bacillati</taxon>
        <taxon>Bacillota</taxon>
        <taxon>Bacilli</taxon>
        <taxon>Lactobacillales</taxon>
        <taxon>Lactobacillaceae</taxon>
        <taxon>Limosilactobacillus</taxon>
    </lineage>
</organism>
<evidence type="ECO:0000313" key="3">
    <source>
        <dbReference type="Proteomes" id="UP000015085"/>
    </source>
</evidence>
<dbReference type="GO" id="GO:0006310">
    <property type="term" value="P:DNA recombination"/>
    <property type="evidence" value="ECO:0007669"/>
    <property type="project" value="UniProtKB-KW"/>
</dbReference>
<accession>S5NF02</accession>
<dbReference type="HOGENOM" id="CLU_2465173_0_0_9"/>
<gene>
    <name evidence="2" type="ORF">N134_08850</name>
</gene>
<evidence type="ECO:0000256" key="1">
    <source>
        <dbReference type="ARBA" id="ARBA00023172"/>
    </source>
</evidence>
<sequence>MHKRIVAKVEFNGIRYSHSSDLIAELGADVLTVSKRLGHSSPAVTLRYYAHMFDRNDELIADKMVVSMDLTPAKQSQVKFNGNQVVFY</sequence>
<dbReference type="KEGG" id="lrr:N134_08850"/>
<dbReference type="AlphaFoldDB" id="S5NF02"/>
<dbReference type="Gene3D" id="1.10.443.10">
    <property type="entry name" value="Intergrase catalytic core"/>
    <property type="match status" value="1"/>
</dbReference>
<proteinExistence type="predicted"/>
<dbReference type="InterPro" id="IPR013762">
    <property type="entry name" value="Integrase-like_cat_sf"/>
</dbReference>
<dbReference type="SUPFAM" id="SSF56349">
    <property type="entry name" value="DNA breaking-rejoining enzymes"/>
    <property type="match status" value="1"/>
</dbReference>
<evidence type="ECO:0000313" key="2">
    <source>
        <dbReference type="EMBL" id="AGR65384.1"/>
    </source>
</evidence>
<keyword evidence="1" id="KW-0233">DNA recombination</keyword>